<dbReference type="EMBL" id="JALJZS010000001">
    <property type="protein sequence ID" value="MCP1997637.1"/>
    <property type="molecule type" value="Genomic_DNA"/>
</dbReference>
<accession>A0ACC6AEK3</accession>
<gene>
    <name evidence="1" type="ORF">J2S34_000059</name>
</gene>
<keyword evidence="2" id="KW-1185">Reference proteome</keyword>
<protein>
    <submittedName>
        <fullName evidence="1">Uncharacterized protein</fullName>
    </submittedName>
</protein>
<reference evidence="1" key="1">
    <citation type="submission" date="2022-03" db="EMBL/GenBank/DDBJ databases">
        <title>Interactions between chemoautotrophic and heterotrophic bacteria.</title>
        <authorList>
            <person name="Santoro A."/>
        </authorList>
    </citation>
    <scope>NUCLEOTIDE SEQUENCE</scope>
    <source>
        <strain evidence="1">Nb-106</strain>
    </source>
</reference>
<dbReference type="Proteomes" id="UP001205486">
    <property type="component" value="Unassembled WGS sequence"/>
</dbReference>
<evidence type="ECO:0000313" key="1">
    <source>
        <dbReference type="EMBL" id="MCP1997637.1"/>
    </source>
</evidence>
<sequence>MIPHDPTDAPRYECALASCVVAKGWEIMRRRLGRFLPILMLAMLVQIFAPVAACLAFSPTTTDPLAGAICSHAPDTGFPQDREDDPQQMHGACCALCCVVHHAAAPPPDPQAFEVRIERDATRVAWQDLIFDLRPLAAHSNAQARAPPFIS</sequence>
<name>A0ACC6AEK3_NITWI</name>
<organism evidence="1 2">
    <name type="scientific">Nitrobacter winogradskyi</name>
    <name type="common">Nitrobacter agilis</name>
    <dbReference type="NCBI Taxonomy" id="913"/>
    <lineage>
        <taxon>Bacteria</taxon>
        <taxon>Pseudomonadati</taxon>
        <taxon>Pseudomonadota</taxon>
        <taxon>Alphaproteobacteria</taxon>
        <taxon>Hyphomicrobiales</taxon>
        <taxon>Nitrobacteraceae</taxon>
        <taxon>Nitrobacter</taxon>
    </lineage>
</organism>
<evidence type="ECO:0000313" key="2">
    <source>
        <dbReference type="Proteomes" id="UP001205486"/>
    </source>
</evidence>
<comment type="caution">
    <text evidence="1">The sequence shown here is derived from an EMBL/GenBank/DDBJ whole genome shotgun (WGS) entry which is preliminary data.</text>
</comment>
<proteinExistence type="predicted"/>